<gene>
    <name evidence="1" type="ORF">SAMN05443550_10835</name>
</gene>
<name>A0A1H4FNQ4_9SPHI</name>
<dbReference type="EMBL" id="FNRA01000008">
    <property type="protein sequence ID" value="SEA98915.1"/>
    <property type="molecule type" value="Genomic_DNA"/>
</dbReference>
<dbReference type="SUPFAM" id="SSF53448">
    <property type="entry name" value="Nucleotide-diphospho-sugar transferases"/>
    <property type="match status" value="1"/>
</dbReference>
<keyword evidence="2" id="KW-1185">Reference proteome</keyword>
<dbReference type="OrthoDB" id="8479124at2"/>
<dbReference type="Proteomes" id="UP000198850">
    <property type="component" value="Unassembled WGS sequence"/>
</dbReference>
<evidence type="ECO:0000313" key="1">
    <source>
        <dbReference type="EMBL" id="SEA98915.1"/>
    </source>
</evidence>
<proteinExistence type="predicted"/>
<sequence>MKILTTLAEKHYFIGLAALVNSVVKNGPYVDKIIVGYRGTLPSWLPELKSSDRGKSAILNCGIELEFIEIVGDLHMVHEKPKWFLYLTEVLEPTAQEYFFFDSDIIIINRMSFFGEWVSEGIGLCEDVNYDMSATNPIRRKWARFAEEDGYTVNKSLERYYNSGFLSWTRDTAEFIKDWDKSFATLAKHSGDMKKMRVYDRTYPVFSTNQDSLNLAAMITNVPISSIGPEAMGFQYGLALMLHPMGVKPWKMKYLSSFIGGVPPRTSDLPFWENVNTPELKPYSDGVVRYKSILIRILRLFGRFYRRS</sequence>
<dbReference type="InterPro" id="IPR029044">
    <property type="entry name" value="Nucleotide-diphossugar_trans"/>
</dbReference>
<dbReference type="AlphaFoldDB" id="A0A1H4FNQ4"/>
<organism evidence="1 2">
    <name type="scientific">Pedobacter hartonius</name>
    <dbReference type="NCBI Taxonomy" id="425514"/>
    <lineage>
        <taxon>Bacteria</taxon>
        <taxon>Pseudomonadati</taxon>
        <taxon>Bacteroidota</taxon>
        <taxon>Sphingobacteriia</taxon>
        <taxon>Sphingobacteriales</taxon>
        <taxon>Sphingobacteriaceae</taxon>
        <taxon>Pedobacter</taxon>
    </lineage>
</organism>
<dbReference type="Gene3D" id="3.90.550.10">
    <property type="entry name" value="Spore Coat Polysaccharide Biosynthesis Protein SpsA, Chain A"/>
    <property type="match status" value="1"/>
</dbReference>
<dbReference type="STRING" id="425514.SAMN05443550_10835"/>
<protein>
    <recommendedName>
        <fullName evidence="3">Lipopolysaccharide biosynthesis protein, LPS:glycosyltransferase</fullName>
    </recommendedName>
</protein>
<evidence type="ECO:0000313" key="2">
    <source>
        <dbReference type="Proteomes" id="UP000198850"/>
    </source>
</evidence>
<reference evidence="1 2" key="1">
    <citation type="submission" date="2016-10" db="EMBL/GenBank/DDBJ databases">
        <authorList>
            <person name="de Groot N.N."/>
        </authorList>
    </citation>
    <scope>NUCLEOTIDE SEQUENCE [LARGE SCALE GENOMIC DNA]</scope>
    <source>
        <strain evidence="1 2">DSM 19033</strain>
    </source>
</reference>
<dbReference type="RefSeq" id="WP_090557809.1">
    <property type="nucleotide sequence ID" value="NZ_FNRA01000008.1"/>
</dbReference>
<evidence type="ECO:0008006" key="3">
    <source>
        <dbReference type="Google" id="ProtNLM"/>
    </source>
</evidence>
<accession>A0A1H4FNQ4</accession>